<dbReference type="Proteomes" id="UP001524473">
    <property type="component" value="Unassembled WGS sequence"/>
</dbReference>
<keyword evidence="1" id="KW-0472">Membrane</keyword>
<dbReference type="RefSeq" id="WP_066862865.1">
    <property type="nucleotide sequence ID" value="NZ_CABKVV010000013.1"/>
</dbReference>
<evidence type="ECO:0000313" key="2">
    <source>
        <dbReference type="EMBL" id="MCQ4839803.1"/>
    </source>
</evidence>
<keyword evidence="1" id="KW-0812">Transmembrane</keyword>
<sequence length="222" mass="24656">MNKKYQREMEQIHAPRELIDRTKREVREAGGQTQKAGRKTLVFFPLRQAAALAAALVLIVLVSMFWLRGKEPAFAVISEELDQNSLSPQFGLLDPQHRNVSAEEFDQAFETAAASLEGEDFSAYLVRSLNGEVESGRATFLYENCRVAVARGEELLPQELTATAPQQLAGLRVYLAREGTGECLLAGFELAGNQWLLETDQLKEQAFAEVVARLAESQQKNG</sequence>
<accession>A0ABT1RYZ7</accession>
<comment type="caution">
    <text evidence="2">The sequence shown here is derived from an EMBL/GenBank/DDBJ whole genome shotgun (WGS) entry which is preliminary data.</text>
</comment>
<protein>
    <recommendedName>
        <fullName evidence="4">DUF4367 domain-containing protein</fullName>
    </recommendedName>
</protein>
<evidence type="ECO:0000313" key="3">
    <source>
        <dbReference type="Proteomes" id="UP001524473"/>
    </source>
</evidence>
<keyword evidence="1" id="KW-1133">Transmembrane helix</keyword>
<dbReference type="EMBL" id="JANFZH010000014">
    <property type="protein sequence ID" value="MCQ4839803.1"/>
    <property type="molecule type" value="Genomic_DNA"/>
</dbReference>
<organism evidence="2 3">
    <name type="scientific">Neglectibacter timonensis</name>
    <dbReference type="NCBI Taxonomy" id="1776382"/>
    <lineage>
        <taxon>Bacteria</taxon>
        <taxon>Bacillati</taxon>
        <taxon>Bacillota</taxon>
        <taxon>Clostridia</taxon>
        <taxon>Eubacteriales</taxon>
        <taxon>Oscillospiraceae</taxon>
        <taxon>Neglectibacter</taxon>
    </lineage>
</organism>
<gene>
    <name evidence="2" type="ORF">NE695_07740</name>
</gene>
<evidence type="ECO:0000256" key="1">
    <source>
        <dbReference type="SAM" id="Phobius"/>
    </source>
</evidence>
<keyword evidence="3" id="KW-1185">Reference proteome</keyword>
<proteinExistence type="predicted"/>
<feature type="transmembrane region" description="Helical" evidence="1">
    <location>
        <begin position="49"/>
        <end position="67"/>
    </location>
</feature>
<reference evidence="2 3" key="1">
    <citation type="submission" date="2022-06" db="EMBL/GenBank/DDBJ databases">
        <title>Isolation of gut microbiota from human fecal samples.</title>
        <authorList>
            <person name="Pamer E.G."/>
            <person name="Barat B."/>
            <person name="Waligurski E."/>
            <person name="Medina S."/>
            <person name="Paddock L."/>
            <person name="Mostad J."/>
        </authorList>
    </citation>
    <scope>NUCLEOTIDE SEQUENCE [LARGE SCALE GENOMIC DNA]</scope>
    <source>
        <strain evidence="2 3">DFI.9.73</strain>
    </source>
</reference>
<evidence type="ECO:0008006" key="4">
    <source>
        <dbReference type="Google" id="ProtNLM"/>
    </source>
</evidence>
<dbReference type="GeneID" id="90532042"/>
<name>A0ABT1RYZ7_9FIRM</name>